<evidence type="ECO:0000313" key="8">
    <source>
        <dbReference type="Proteomes" id="UP001430290"/>
    </source>
</evidence>
<dbReference type="Gene3D" id="1.20.1600.10">
    <property type="entry name" value="Outer membrane efflux proteins (OEP)"/>
    <property type="match status" value="1"/>
</dbReference>
<organism evidence="7 8">
    <name type="scientific">Thermomonas beijingensis</name>
    <dbReference type="NCBI Taxonomy" id="2872701"/>
    <lineage>
        <taxon>Bacteria</taxon>
        <taxon>Pseudomonadati</taxon>
        <taxon>Pseudomonadota</taxon>
        <taxon>Gammaproteobacteria</taxon>
        <taxon>Lysobacterales</taxon>
        <taxon>Lysobacteraceae</taxon>
        <taxon>Thermomonas</taxon>
    </lineage>
</organism>
<comment type="subcellular location">
    <subcellularLocation>
        <location evidence="1">Cell outer membrane</location>
    </subcellularLocation>
</comment>
<keyword evidence="2" id="KW-1134">Transmembrane beta strand</keyword>
<dbReference type="SUPFAM" id="SSF56954">
    <property type="entry name" value="Outer membrane efflux proteins (OEP)"/>
    <property type="match status" value="1"/>
</dbReference>
<keyword evidence="4" id="KW-0472">Membrane</keyword>
<name>A0ABS7TES4_9GAMM</name>
<evidence type="ECO:0000256" key="5">
    <source>
        <dbReference type="ARBA" id="ARBA00023237"/>
    </source>
</evidence>
<dbReference type="RefSeq" id="WP_223629040.1">
    <property type="nucleotide sequence ID" value="NZ_JAIQDJ010000003.1"/>
</dbReference>
<evidence type="ECO:0000256" key="4">
    <source>
        <dbReference type="ARBA" id="ARBA00023136"/>
    </source>
</evidence>
<dbReference type="Proteomes" id="UP001430290">
    <property type="component" value="Unassembled WGS sequence"/>
</dbReference>
<sequence length="409" mass="44351">MRWILGMAGLLLSVPASAQQWLPPHDAVHLAIDAQPNVVAARARLDAAQAQARALRVGSHEFQVTVVSQRRSTDELGGRQRFAESEIGISRALRLPGKARLDRDIGAAGIDSAELRLDDARHQAARLLLEDWMAWLRAAEAVQRTSVQLASFDQEQRVLVRRLALGDVAQKEVELLEVERAQARAAQLAAQAALDSARLAMQSDFPSLPIPAHAPDVAAPLVLQGTAEAWIARIIARSHEIGALESDARGAEARAARARADRIADPTLGLRRLSERGGAEQVNGVVLSLPLGGRYRSALAAAESANAAALHGDAAAMRRDIQHEAVLTVTSATRRSAQWQAQRDALAASEAVLKRVKRGWELGEIALSEWLLVQRQHNQMVGLEAAARADAEQARLRVLVDAHDIWHDE</sequence>
<dbReference type="EMBL" id="JAIQDJ010000003">
    <property type="protein sequence ID" value="MBZ4186363.1"/>
    <property type="molecule type" value="Genomic_DNA"/>
</dbReference>
<accession>A0ABS7TES4</accession>
<evidence type="ECO:0000256" key="3">
    <source>
        <dbReference type="ARBA" id="ARBA00022692"/>
    </source>
</evidence>
<keyword evidence="8" id="KW-1185">Reference proteome</keyword>
<keyword evidence="3" id="KW-0812">Transmembrane</keyword>
<comment type="caution">
    <text evidence="7">The sequence shown here is derived from an EMBL/GenBank/DDBJ whole genome shotgun (WGS) entry which is preliminary data.</text>
</comment>
<evidence type="ECO:0000256" key="6">
    <source>
        <dbReference type="SAM" id="SignalP"/>
    </source>
</evidence>
<dbReference type="PANTHER" id="PTHR30026">
    <property type="entry name" value="OUTER MEMBRANE PROTEIN TOLC"/>
    <property type="match status" value="1"/>
</dbReference>
<evidence type="ECO:0000256" key="2">
    <source>
        <dbReference type="ARBA" id="ARBA00022452"/>
    </source>
</evidence>
<proteinExistence type="predicted"/>
<keyword evidence="5" id="KW-0998">Cell outer membrane</keyword>
<evidence type="ECO:0000256" key="1">
    <source>
        <dbReference type="ARBA" id="ARBA00004442"/>
    </source>
</evidence>
<protein>
    <submittedName>
        <fullName evidence="7">TolC family protein</fullName>
    </submittedName>
</protein>
<gene>
    <name evidence="7" type="ORF">K7B09_08515</name>
</gene>
<reference evidence="7" key="1">
    <citation type="submission" date="2021-09" db="EMBL/GenBank/DDBJ databases">
        <authorList>
            <person name="Wu T."/>
            <person name="Guo S.Z."/>
        </authorList>
    </citation>
    <scope>NUCLEOTIDE SEQUENCE</scope>
    <source>
        <strain evidence="7">RSS-23</strain>
    </source>
</reference>
<keyword evidence="6" id="KW-0732">Signal</keyword>
<dbReference type="PANTHER" id="PTHR30026:SF20">
    <property type="entry name" value="OUTER MEMBRANE PROTEIN TOLC"/>
    <property type="match status" value="1"/>
</dbReference>
<feature type="chain" id="PRO_5046859326" evidence="6">
    <location>
        <begin position="19"/>
        <end position="409"/>
    </location>
</feature>
<evidence type="ECO:0000313" key="7">
    <source>
        <dbReference type="EMBL" id="MBZ4186363.1"/>
    </source>
</evidence>
<dbReference type="InterPro" id="IPR051906">
    <property type="entry name" value="TolC-like"/>
</dbReference>
<feature type="signal peptide" evidence="6">
    <location>
        <begin position="1"/>
        <end position="18"/>
    </location>
</feature>